<evidence type="ECO:0000313" key="1">
    <source>
        <dbReference type="EMBL" id="PIT63856.1"/>
    </source>
</evidence>
<dbReference type="EMBL" id="MEIV01000025">
    <property type="protein sequence ID" value="PIT63856.1"/>
    <property type="molecule type" value="Genomic_DNA"/>
</dbReference>
<accession>A0A2N9Y5R1</accession>
<gene>
    <name evidence="1" type="ORF">BHC47_03775</name>
</gene>
<reference evidence="1 2" key="1">
    <citation type="journal article" date="2017" name="MBio">
        <title>Type VI secretion-mediated competition in the bee gut microbiome.</title>
        <authorList>
            <person name="Steele M.I."/>
            <person name="Kwong W.K."/>
            <person name="Powell J.E."/>
            <person name="Whiteley M."/>
            <person name="Moran N.A."/>
        </authorList>
    </citation>
    <scope>NUCLEOTIDE SEQUENCE [LARGE SCALE GENOMIC DNA]</scope>
    <source>
        <strain evidence="1 2">PEB0171</strain>
    </source>
</reference>
<name>A0A2N9Y5R1_9NEIS</name>
<dbReference type="RefSeq" id="WP_100116136.1">
    <property type="nucleotide sequence ID" value="NZ_MEIV01000025.1"/>
</dbReference>
<dbReference type="Proteomes" id="UP000231094">
    <property type="component" value="Unassembled WGS sequence"/>
</dbReference>
<comment type="caution">
    <text evidence="1">The sequence shown here is derived from an EMBL/GenBank/DDBJ whole genome shotgun (WGS) entry which is preliminary data.</text>
</comment>
<sequence>MKFLILLLLIFPKLLLAQEVFIDSSNKEYLYLGSTQNNEQSFMDLNTGTIDWINKAKAERMQQIGMLSPTEFWNKVTNNSIGFYASGYEPFWKAKITKNRLQFFHLKEDNIAIKIDIKNSNLTYDFVAFFYSQNGVIGLIRNLDKRSKCDLNIDEPDSIYEIFINYKGEIFEGCAYLDKL</sequence>
<proteinExistence type="predicted"/>
<organism evidence="1 2">
    <name type="scientific">Snodgrassella alvi</name>
    <dbReference type="NCBI Taxonomy" id="1196083"/>
    <lineage>
        <taxon>Bacteria</taxon>
        <taxon>Pseudomonadati</taxon>
        <taxon>Pseudomonadota</taxon>
        <taxon>Betaproteobacteria</taxon>
        <taxon>Neisseriales</taxon>
        <taxon>Neisseriaceae</taxon>
        <taxon>Snodgrassella</taxon>
    </lineage>
</organism>
<dbReference type="AlphaFoldDB" id="A0A2N9Y5R1"/>
<protein>
    <submittedName>
        <fullName evidence="1">Uncharacterized protein</fullName>
    </submittedName>
</protein>
<evidence type="ECO:0000313" key="2">
    <source>
        <dbReference type="Proteomes" id="UP000231094"/>
    </source>
</evidence>